<evidence type="ECO:0000313" key="2">
    <source>
        <dbReference type="Proteomes" id="UP000789525"/>
    </source>
</evidence>
<protein>
    <submittedName>
        <fullName evidence="1">11212_t:CDS:1</fullName>
    </submittedName>
</protein>
<sequence length="175" mass="19087">MIVRLMAVWVIVTGRRRAAAILVHGTSLPPDRALWPSYMSGGSLASPKLSGTGLPRIANAASSRHIGSPAATVSSFARDEPPSSRFGDEELEGVNQIEEDDEDAILRCPHQRPNMHPPLLTRFMDAAGVVRSVIIPMARTVLERVCSLLRLARHRMDGASLANLENLQRPLEILP</sequence>
<gene>
    <name evidence="1" type="ORF">ACOLOM_LOCUS12190</name>
</gene>
<accession>A0ACA9Q905</accession>
<organism evidence="1 2">
    <name type="scientific">Acaulospora colombiana</name>
    <dbReference type="NCBI Taxonomy" id="27376"/>
    <lineage>
        <taxon>Eukaryota</taxon>
        <taxon>Fungi</taxon>
        <taxon>Fungi incertae sedis</taxon>
        <taxon>Mucoromycota</taxon>
        <taxon>Glomeromycotina</taxon>
        <taxon>Glomeromycetes</taxon>
        <taxon>Diversisporales</taxon>
        <taxon>Acaulosporaceae</taxon>
        <taxon>Acaulospora</taxon>
    </lineage>
</organism>
<comment type="caution">
    <text evidence="1">The sequence shown here is derived from an EMBL/GenBank/DDBJ whole genome shotgun (WGS) entry which is preliminary data.</text>
</comment>
<name>A0ACA9Q905_9GLOM</name>
<keyword evidence="2" id="KW-1185">Reference proteome</keyword>
<evidence type="ECO:0000313" key="1">
    <source>
        <dbReference type="EMBL" id="CAG8741339.1"/>
    </source>
</evidence>
<dbReference type="EMBL" id="CAJVPT010048068">
    <property type="protein sequence ID" value="CAG8741339.1"/>
    <property type="molecule type" value="Genomic_DNA"/>
</dbReference>
<feature type="non-terminal residue" evidence="1">
    <location>
        <position position="175"/>
    </location>
</feature>
<proteinExistence type="predicted"/>
<dbReference type="Proteomes" id="UP000789525">
    <property type="component" value="Unassembled WGS sequence"/>
</dbReference>
<reference evidence="1" key="1">
    <citation type="submission" date="2021-06" db="EMBL/GenBank/DDBJ databases">
        <authorList>
            <person name="Kallberg Y."/>
            <person name="Tangrot J."/>
            <person name="Rosling A."/>
        </authorList>
    </citation>
    <scope>NUCLEOTIDE SEQUENCE</scope>
    <source>
        <strain evidence="1">CL356</strain>
    </source>
</reference>